<dbReference type="EMBL" id="CM026427">
    <property type="protein sequence ID" value="KAG0570438.1"/>
    <property type="molecule type" value="Genomic_DNA"/>
</dbReference>
<comment type="caution">
    <text evidence="1">The sequence shown here is derived from an EMBL/GenBank/DDBJ whole genome shotgun (WGS) entry which is preliminary data.</text>
</comment>
<reference evidence="1 2" key="1">
    <citation type="submission" date="2020-06" db="EMBL/GenBank/DDBJ databases">
        <title>WGS assembly of Ceratodon purpureus strain R40.</title>
        <authorList>
            <person name="Carey S.B."/>
            <person name="Jenkins J."/>
            <person name="Shu S."/>
            <person name="Lovell J.T."/>
            <person name="Sreedasyam A."/>
            <person name="Maumus F."/>
            <person name="Tiley G.P."/>
            <person name="Fernandez-Pozo N."/>
            <person name="Barry K."/>
            <person name="Chen C."/>
            <person name="Wang M."/>
            <person name="Lipzen A."/>
            <person name="Daum C."/>
            <person name="Saski C.A."/>
            <person name="Payton A.C."/>
            <person name="Mcbreen J.C."/>
            <person name="Conrad R.E."/>
            <person name="Kollar L.M."/>
            <person name="Olsson S."/>
            <person name="Huttunen S."/>
            <person name="Landis J.B."/>
            <person name="Wickett N.J."/>
            <person name="Johnson M.G."/>
            <person name="Rensing S.A."/>
            <person name="Grimwood J."/>
            <person name="Schmutz J."/>
            <person name="Mcdaniel S.F."/>
        </authorList>
    </citation>
    <scope>NUCLEOTIDE SEQUENCE [LARGE SCALE GENOMIC DNA]</scope>
    <source>
        <strain evidence="1 2">R40</strain>
    </source>
</reference>
<sequence length="128" mass="14062">MTKAELRQVIAVTTCVDSEHRLELSGSGSGSDSDSVLACHERKLVTWSTRTESFEPADRHRIIRGHNFRKFQVARGVTPSALREWQKGFGGGIIQAPSVCSAARHCSPARWLPSAPGVQSVYTLESRI</sequence>
<gene>
    <name evidence="1" type="ORF">KC19_6G162000</name>
</gene>
<dbReference type="Proteomes" id="UP000822688">
    <property type="component" value="Chromosome 6"/>
</dbReference>
<organism evidence="1 2">
    <name type="scientific">Ceratodon purpureus</name>
    <name type="common">Fire moss</name>
    <name type="synonym">Dicranum purpureum</name>
    <dbReference type="NCBI Taxonomy" id="3225"/>
    <lineage>
        <taxon>Eukaryota</taxon>
        <taxon>Viridiplantae</taxon>
        <taxon>Streptophyta</taxon>
        <taxon>Embryophyta</taxon>
        <taxon>Bryophyta</taxon>
        <taxon>Bryophytina</taxon>
        <taxon>Bryopsida</taxon>
        <taxon>Dicranidae</taxon>
        <taxon>Pseudoditrichales</taxon>
        <taxon>Ditrichaceae</taxon>
        <taxon>Ceratodon</taxon>
    </lineage>
</organism>
<accession>A0A8T0HHX9</accession>
<keyword evidence="2" id="KW-1185">Reference proteome</keyword>
<proteinExistence type="predicted"/>
<evidence type="ECO:0000313" key="2">
    <source>
        <dbReference type="Proteomes" id="UP000822688"/>
    </source>
</evidence>
<dbReference type="AlphaFoldDB" id="A0A8T0HHX9"/>
<name>A0A8T0HHX9_CERPU</name>
<protein>
    <submittedName>
        <fullName evidence="1">Uncharacterized protein</fullName>
    </submittedName>
</protein>
<evidence type="ECO:0000313" key="1">
    <source>
        <dbReference type="EMBL" id="KAG0570438.1"/>
    </source>
</evidence>